<proteinExistence type="predicted"/>
<dbReference type="Proteomes" id="UP001396334">
    <property type="component" value="Unassembled WGS sequence"/>
</dbReference>
<feature type="compositionally biased region" description="Polar residues" evidence="1">
    <location>
        <begin position="1"/>
        <end position="16"/>
    </location>
</feature>
<accession>A0ABR2T6U9</accession>
<dbReference type="EMBL" id="JBBPBN010000008">
    <property type="protein sequence ID" value="KAK9033222.1"/>
    <property type="molecule type" value="Genomic_DNA"/>
</dbReference>
<protein>
    <submittedName>
        <fullName evidence="2">Uncharacterized protein</fullName>
    </submittedName>
</protein>
<keyword evidence="3" id="KW-1185">Reference proteome</keyword>
<feature type="region of interest" description="Disordered" evidence="1">
    <location>
        <begin position="1"/>
        <end position="36"/>
    </location>
</feature>
<gene>
    <name evidence="2" type="ORF">V6N11_018257</name>
</gene>
<sequence>MNSNDRVPLSVSNATSDGKETEQAMTGPGGHIEKKRNTADKCELECSSTVGWSRFGTATRTCSENATTSSYLQGHRWGFNEGNPKLKDSDYHFVSQSLNSLAAAAATAPAPAD</sequence>
<evidence type="ECO:0000256" key="1">
    <source>
        <dbReference type="SAM" id="MobiDB-lite"/>
    </source>
</evidence>
<evidence type="ECO:0000313" key="2">
    <source>
        <dbReference type="EMBL" id="KAK9033222.1"/>
    </source>
</evidence>
<evidence type="ECO:0000313" key="3">
    <source>
        <dbReference type="Proteomes" id="UP001396334"/>
    </source>
</evidence>
<organism evidence="2 3">
    <name type="scientific">Hibiscus sabdariffa</name>
    <name type="common">roselle</name>
    <dbReference type="NCBI Taxonomy" id="183260"/>
    <lineage>
        <taxon>Eukaryota</taxon>
        <taxon>Viridiplantae</taxon>
        <taxon>Streptophyta</taxon>
        <taxon>Embryophyta</taxon>
        <taxon>Tracheophyta</taxon>
        <taxon>Spermatophyta</taxon>
        <taxon>Magnoliopsida</taxon>
        <taxon>eudicotyledons</taxon>
        <taxon>Gunneridae</taxon>
        <taxon>Pentapetalae</taxon>
        <taxon>rosids</taxon>
        <taxon>malvids</taxon>
        <taxon>Malvales</taxon>
        <taxon>Malvaceae</taxon>
        <taxon>Malvoideae</taxon>
        <taxon>Hibiscus</taxon>
    </lineage>
</organism>
<comment type="caution">
    <text evidence="2">The sequence shown here is derived from an EMBL/GenBank/DDBJ whole genome shotgun (WGS) entry which is preliminary data.</text>
</comment>
<name>A0ABR2T6U9_9ROSI</name>
<reference evidence="2 3" key="1">
    <citation type="journal article" date="2024" name="G3 (Bethesda)">
        <title>Genome assembly of Hibiscus sabdariffa L. provides insights into metabolisms of medicinal natural products.</title>
        <authorList>
            <person name="Kim T."/>
        </authorList>
    </citation>
    <scope>NUCLEOTIDE SEQUENCE [LARGE SCALE GENOMIC DNA]</scope>
    <source>
        <strain evidence="2">TK-2024</strain>
        <tissue evidence="2">Old leaves</tissue>
    </source>
</reference>